<name>A0ABU5CDH3_9BACI</name>
<dbReference type="EMBL" id="JAROCA020000001">
    <property type="protein sequence ID" value="MDY0404326.1"/>
    <property type="molecule type" value="Genomic_DNA"/>
</dbReference>
<gene>
    <name evidence="1" type="ORF">P5G51_001870</name>
</gene>
<evidence type="ECO:0000313" key="1">
    <source>
        <dbReference type="EMBL" id="MDY0404326.1"/>
    </source>
</evidence>
<protein>
    <submittedName>
        <fullName evidence="1">Uncharacterized protein</fullName>
    </submittedName>
</protein>
<proteinExistence type="predicted"/>
<accession>A0ABU5CDH3</accession>
<sequence>MNEKNVLDIEGLNAKLQEWCGNEITVEKDELRDKDRIHMHLASISYDKNTRKIDDYQATYTLRLHGEGNVQTDKKEQTLPQDVYEIPLEDTATVQMQDQAIILETDRGHYRLTR</sequence>
<dbReference type="Pfam" id="PF25846">
    <property type="entry name" value="YmzB"/>
    <property type="match status" value="1"/>
</dbReference>
<dbReference type="RefSeq" id="WP_306065830.1">
    <property type="nucleotide sequence ID" value="NZ_JAROCA020000001.1"/>
</dbReference>
<reference evidence="1 2" key="1">
    <citation type="submission" date="2023-10" db="EMBL/GenBank/DDBJ databases">
        <title>179-bfca-hs.</title>
        <authorList>
            <person name="Miliotis G."/>
            <person name="Sengupta P."/>
            <person name="Hameed A."/>
            <person name="Chuvochina M."/>
            <person name="Mcdonagh F."/>
            <person name="Simpson A.C."/>
            <person name="Singh N.K."/>
            <person name="Rekha P.D."/>
            <person name="Raman K."/>
            <person name="Hugenholtz P."/>
            <person name="Venkateswaran K."/>
        </authorList>
    </citation>
    <scope>NUCLEOTIDE SEQUENCE [LARGE SCALE GENOMIC DNA]</scope>
    <source>
        <strain evidence="1 2">179-BFC-A-HS</strain>
    </source>
</reference>
<evidence type="ECO:0000313" key="2">
    <source>
        <dbReference type="Proteomes" id="UP001228376"/>
    </source>
</evidence>
<dbReference type="Proteomes" id="UP001228376">
    <property type="component" value="Unassembled WGS sequence"/>
</dbReference>
<comment type="caution">
    <text evidence="1">The sequence shown here is derived from an EMBL/GenBank/DDBJ whole genome shotgun (WGS) entry which is preliminary data.</text>
</comment>
<organism evidence="1 2">
    <name type="scientific">Tigheibacillus jepli</name>
    <dbReference type="NCBI Taxonomy" id="3035914"/>
    <lineage>
        <taxon>Bacteria</taxon>
        <taxon>Bacillati</taxon>
        <taxon>Bacillota</taxon>
        <taxon>Bacilli</taxon>
        <taxon>Bacillales</taxon>
        <taxon>Bacillaceae</taxon>
        <taxon>Tigheibacillus</taxon>
    </lineage>
</organism>
<dbReference type="InterPro" id="IPR058926">
    <property type="entry name" value="YmzB-like"/>
</dbReference>
<keyword evidence="2" id="KW-1185">Reference proteome</keyword>